<evidence type="ECO:0000313" key="3">
    <source>
        <dbReference type="Proteomes" id="UP000271974"/>
    </source>
</evidence>
<name>A0A433U4R2_ELYCH</name>
<dbReference type="PROSITE" id="PS51257">
    <property type="entry name" value="PROKAR_LIPOPROTEIN"/>
    <property type="match status" value="1"/>
</dbReference>
<reference evidence="2 3" key="1">
    <citation type="submission" date="2019-01" db="EMBL/GenBank/DDBJ databases">
        <title>A draft genome assembly of the solar-powered sea slug Elysia chlorotica.</title>
        <authorList>
            <person name="Cai H."/>
            <person name="Li Q."/>
            <person name="Fang X."/>
            <person name="Li J."/>
            <person name="Curtis N.E."/>
            <person name="Altenburger A."/>
            <person name="Shibata T."/>
            <person name="Feng M."/>
            <person name="Maeda T."/>
            <person name="Schwartz J.A."/>
            <person name="Shigenobu S."/>
            <person name="Lundholm N."/>
            <person name="Nishiyama T."/>
            <person name="Yang H."/>
            <person name="Hasebe M."/>
            <person name="Li S."/>
            <person name="Pierce S.K."/>
            <person name="Wang J."/>
        </authorList>
    </citation>
    <scope>NUCLEOTIDE SEQUENCE [LARGE SCALE GENOMIC DNA]</scope>
    <source>
        <strain evidence="2">EC2010</strain>
        <tissue evidence="2">Whole organism of an adult</tissue>
    </source>
</reference>
<sequence length="145" mass="15840">MFKTHTLVWISLFRFLCNLFHYISFVLNLMALAACALAVVWADNCVDKCQVMCVFPSSTCMALQPCNQSACMEDYPSCVSACTKKCECRLKCKGNSGAEFDLCVTKCLSETVATTVEVLTTVKPTESSIVAMPGILLTGEDGHLE</sequence>
<protein>
    <submittedName>
        <fullName evidence="2">Uncharacterized protein</fullName>
    </submittedName>
</protein>
<proteinExistence type="predicted"/>
<keyword evidence="3" id="KW-1185">Reference proteome</keyword>
<evidence type="ECO:0000256" key="1">
    <source>
        <dbReference type="SAM" id="Phobius"/>
    </source>
</evidence>
<organism evidence="2 3">
    <name type="scientific">Elysia chlorotica</name>
    <name type="common">Eastern emerald elysia</name>
    <name type="synonym">Sea slug</name>
    <dbReference type="NCBI Taxonomy" id="188477"/>
    <lineage>
        <taxon>Eukaryota</taxon>
        <taxon>Metazoa</taxon>
        <taxon>Spiralia</taxon>
        <taxon>Lophotrochozoa</taxon>
        <taxon>Mollusca</taxon>
        <taxon>Gastropoda</taxon>
        <taxon>Heterobranchia</taxon>
        <taxon>Euthyneura</taxon>
        <taxon>Panpulmonata</taxon>
        <taxon>Sacoglossa</taxon>
        <taxon>Placobranchoidea</taxon>
        <taxon>Plakobranchidae</taxon>
        <taxon>Elysia</taxon>
    </lineage>
</organism>
<dbReference type="EMBL" id="RQTK01000073">
    <property type="protein sequence ID" value="RUS88812.1"/>
    <property type="molecule type" value="Genomic_DNA"/>
</dbReference>
<accession>A0A433U4R2</accession>
<keyword evidence="1" id="KW-0472">Membrane</keyword>
<feature type="transmembrane region" description="Helical" evidence="1">
    <location>
        <begin position="20"/>
        <end position="42"/>
    </location>
</feature>
<dbReference type="Proteomes" id="UP000271974">
    <property type="component" value="Unassembled WGS sequence"/>
</dbReference>
<keyword evidence="1" id="KW-1133">Transmembrane helix</keyword>
<dbReference type="AlphaFoldDB" id="A0A433U4R2"/>
<comment type="caution">
    <text evidence="2">The sequence shown here is derived from an EMBL/GenBank/DDBJ whole genome shotgun (WGS) entry which is preliminary data.</text>
</comment>
<evidence type="ECO:0000313" key="2">
    <source>
        <dbReference type="EMBL" id="RUS88812.1"/>
    </source>
</evidence>
<gene>
    <name evidence="2" type="ORF">EGW08_003442</name>
</gene>
<keyword evidence="1" id="KW-0812">Transmembrane</keyword>